<evidence type="ECO:0000256" key="4">
    <source>
        <dbReference type="ARBA" id="ARBA00038858"/>
    </source>
</evidence>
<keyword evidence="8" id="KW-1185">Reference proteome</keyword>
<reference evidence="7" key="2">
    <citation type="submission" date="2020-04" db="EMBL/GenBank/DDBJ databases">
        <authorList>
            <person name="Alexandrino P."/>
            <person name="Mendonca T."/>
            <person name="Guaman L."/>
            <person name="Cherix J."/>
            <person name="Lozano-Sakalauskas G."/>
            <person name="Fujita A."/>
            <person name="Filho E.R."/>
            <person name="Long P."/>
            <person name="Padilla G."/>
            <person name="Taciro M.K."/>
            <person name="Gomez J.G."/>
            <person name="Silva L.F."/>
            <person name="Torres M."/>
        </authorList>
    </citation>
    <scope>NUCLEOTIDE SEQUENCE</scope>
    <source>
        <strain evidence="7">LMG 19450</strain>
    </source>
</reference>
<dbReference type="AlphaFoldDB" id="A0A8T6ZHY6"/>
<sequence>MARPGLLHGKPPSIDVRTRGLARNGSLHPPFCRRVFTIHNRKLAHVRILSIFGTRPEAIKMAPLVKCLEAEPGVQSLVCVTGQHQSMLQQVLDLFGITPDYNLAAMTANQSLNGLTSRLFAGLDDVLAEVAPDRVLVHGDTATSMVAAIAAFHRRIPVGHVEAGLRTGNMFEPWPEEMNRRVVDVVADQLFAPTASSQANLEAEALTGRVVVTGNTVIDALRLMCARLDSDDAMRARIDAQFPFLEPAGTGRPLLLVTGHRRESFGEGFQQICAALAALAQTGKMQIVYPVHLNPNVRGPVLATLGNAPNVHLTDPLDYPEFVRLMQRAAIVLTDSGGVQEEAPALGKPVLVMRDVTERPEALAAGTVKLIGTDRDAIYNAVLELAVDESARSAYARRVNPYGDGHASERIVASLVGKPFTPFGSHALPGYAHPVLAARPDAQ</sequence>
<evidence type="ECO:0000256" key="5">
    <source>
        <dbReference type="RuleBase" id="RU003513"/>
    </source>
</evidence>
<dbReference type="PANTHER" id="PTHR43174:SF2">
    <property type="entry name" value="UDP-N-ACETYLGLUCOSAMINE 2-EPIMERASE"/>
    <property type="match status" value="1"/>
</dbReference>
<dbReference type="PANTHER" id="PTHR43174">
    <property type="entry name" value="UDP-N-ACETYLGLUCOSAMINE 2-EPIMERASE"/>
    <property type="match status" value="1"/>
</dbReference>
<comment type="catalytic activity">
    <reaction evidence="2">
        <text>UDP-N-acetyl-alpha-D-glucosamine = UDP-N-acetyl-alpha-D-mannosamine</text>
        <dbReference type="Rhea" id="RHEA:17213"/>
        <dbReference type="ChEBI" id="CHEBI:57705"/>
        <dbReference type="ChEBI" id="CHEBI:68623"/>
        <dbReference type="EC" id="5.1.3.14"/>
    </reaction>
</comment>
<evidence type="ECO:0000256" key="1">
    <source>
        <dbReference type="ARBA" id="ARBA00023235"/>
    </source>
</evidence>
<dbReference type="SUPFAM" id="SSF53756">
    <property type="entry name" value="UDP-Glycosyltransferase/glycogen phosphorylase"/>
    <property type="match status" value="1"/>
</dbReference>
<organism evidence="7 8">
    <name type="scientific">Paraburkholderia sacchari</name>
    <dbReference type="NCBI Taxonomy" id="159450"/>
    <lineage>
        <taxon>Bacteria</taxon>
        <taxon>Pseudomonadati</taxon>
        <taxon>Pseudomonadota</taxon>
        <taxon>Betaproteobacteria</taxon>
        <taxon>Burkholderiales</taxon>
        <taxon>Burkholderiaceae</taxon>
        <taxon>Paraburkholderia</taxon>
    </lineage>
</organism>
<comment type="similarity">
    <text evidence="3 5">Belongs to the UDP-N-acetylglucosamine 2-epimerase family.</text>
</comment>
<dbReference type="Gene3D" id="3.40.50.2000">
    <property type="entry name" value="Glycogen Phosphorylase B"/>
    <property type="match status" value="2"/>
</dbReference>
<feature type="domain" description="UDP-N-acetylglucosamine 2-epimerase" evidence="6">
    <location>
        <begin position="68"/>
        <end position="415"/>
    </location>
</feature>
<evidence type="ECO:0000256" key="2">
    <source>
        <dbReference type="ARBA" id="ARBA00036080"/>
    </source>
</evidence>
<dbReference type="EC" id="5.1.3.14" evidence="4"/>
<evidence type="ECO:0000313" key="7">
    <source>
        <dbReference type="EMBL" id="NLP63850.1"/>
    </source>
</evidence>
<dbReference type="Pfam" id="PF02350">
    <property type="entry name" value="Epimerase_2"/>
    <property type="match status" value="1"/>
</dbReference>
<dbReference type="OrthoDB" id="9803238at2"/>
<dbReference type="GO" id="GO:0008761">
    <property type="term" value="F:UDP-N-acetylglucosamine 2-epimerase activity"/>
    <property type="evidence" value="ECO:0007669"/>
    <property type="project" value="UniProtKB-EC"/>
</dbReference>
<dbReference type="NCBIfam" id="TIGR00236">
    <property type="entry name" value="wecB"/>
    <property type="match status" value="1"/>
</dbReference>
<dbReference type="InterPro" id="IPR003331">
    <property type="entry name" value="UDP_GlcNAc_Epimerase_2_dom"/>
</dbReference>
<evidence type="ECO:0000256" key="3">
    <source>
        <dbReference type="ARBA" id="ARBA00038209"/>
    </source>
</evidence>
<proteinExistence type="inferred from homology"/>
<dbReference type="Proteomes" id="UP000030460">
    <property type="component" value="Unassembled WGS sequence"/>
</dbReference>
<dbReference type="InterPro" id="IPR029767">
    <property type="entry name" value="WecB-like"/>
</dbReference>
<name>A0A8T6ZHY6_9BURK</name>
<dbReference type="CDD" id="cd03786">
    <property type="entry name" value="GTB_UDP-GlcNAc_2-Epimerase"/>
    <property type="match status" value="1"/>
</dbReference>
<gene>
    <name evidence="7" type="primary">wecB</name>
    <name evidence="7" type="ORF">NH14_022360</name>
</gene>
<reference evidence="7" key="1">
    <citation type="journal article" date="2015" name="Genome Announc.">
        <title>Draft Genome Sequence of the Polyhydroxyalkanoate-Producing Bacterium Burkholderia sacchari LMG 19450 Isolated from Brazilian Sugarcane Plantation Soil.</title>
        <authorList>
            <person name="Alexandrino P.M."/>
            <person name="Mendonca T.T."/>
            <person name="Guaman Bautista L.P."/>
            <person name="Cherix J."/>
            <person name="Lozano-Sakalauskas G.C."/>
            <person name="Fujita A."/>
            <person name="Ramos Filho E."/>
            <person name="Long P."/>
            <person name="Padilla G."/>
            <person name="Taciro M.K."/>
            <person name="Gomez J.G."/>
            <person name="Silva L.F."/>
        </authorList>
    </citation>
    <scope>NUCLEOTIDE SEQUENCE</scope>
    <source>
        <strain evidence="7">LMG 19450</strain>
    </source>
</reference>
<dbReference type="EMBL" id="JTDB02000007">
    <property type="protein sequence ID" value="NLP63850.1"/>
    <property type="molecule type" value="Genomic_DNA"/>
</dbReference>
<protein>
    <recommendedName>
        <fullName evidence="4">UDP-N-acetylglucosamine 2-epimerase (non-hydrolyzing)</fullName>
        <ecNumber evidence="4">5.1.3.14</ecNumber>
    </recommendedName>
</protein>
<comment type="caution">
    <text evidence="7">The sequence shown here is derived from an EMBL/GenBank/DDBJ whole genome shotgun (WGS) entry which is preliminary data.</text>
</comment>
<evidence type="ECO:0000259" key="6">
    <source>
        <dbReference type="Pfam" id="PF02350"/>
    </source>
</evidence>
<evidence type="ECO:0000313" key="8">
    <source>
        <dbReference type="Proteomes" id="UP000030460"/>
    </source>
</evidence>
<accession>A0A8T6ZHY6</accession>
<keyword evidence="1 5" id="KW-0413">Isomerase</keyword>